<protein>
    <recommendedName>
        <fullName evidence="3">Glycosyl hydrolase-like 10 domain-containing protein</fullName>
    </recommendedName>
</protein>
<evidence type="ECO:0000256" key="1">
    <source>
        <dbReference type="ARBA" id="ARBA00022729"/>
    </source>
</evidence>
<keyword evidence="2" id="KW-0175">Coiled coil</keyword>
<dbReference type="Pfam" id="PF02638">
    <property type="entry name" value="GHL10"/>
    <property type="match status" value="1"/>
</dbReference>
<dbReference type="InterPro" id="IPR017853">
    <property type="entry name" value="GH"/>
</dbReference>
<dbReference type="RefSeq" id="WP_029567018.1">
    <property type="nucleotide sequence ID" value="NZ_JNVC02000005.1"/>
</dbReference>
<comment type="caution">
    <text evidence="4">The sequence shown here is derived from an EMBL/GenBank/DDBJ whole genome shotgun (WGS) entry which is preliminary data.</text>
</comment>
<name>A0A084GXX2_METID</name>
<feature type="domain" description="Glycosyl hydrolase-like 10" evidence="3">
    <location>
        <begin position="339"/>
        <end position="593"/>
    </location>
</feature>
<feature type="coiled-coil region" evidence="2">
    <location>
        <begin position="251"/>
        <end position="297"/>
    </location>
</feature>
<dbReference type="Gene3D" id="3.20.20.80">
    <property type="entry name" value="Glycosidases"/>
    <property type="match status" value="1"/>
</dbReference>
<reference evidence="4 5" key="1">
    <citation type="journal article" date="2005" name="Int. J. Syst. Evol. Microbiol.">
        <title>Bacillus cibi sp. nov., isolated from jeotgal, a traditional Korean fermented seafood.</title>
        <authorList>
            <person name="Yoon J.H."/>
            <person name="Lee C.H."/>
            <person name="Oh T.K."/>
        </authorList>
    </citation>
    <scope>NUCLEOTIDE SEQUENCE [LARGE SCALE GENOMIC DNA]</scope>
    <source>
        <strain evidence="4 5">DSM 16189</strain>
    </source>
</reference>
<evidence type="ECO:0000313" key="5">
    <source>
        <dbReference type="Proteomes" id="UP000028549"/>
    </source>
</evidence>
<dbReference type="PANTHER" id="PTHR43405:SF1">
    <property type="entry name" value="GLYCOSYL HYDROLASE DIGH"/>
    <property type="match status" value="1"/>
</dbReference>
<dbReference type="OrthoDB" id="9760892at2"/>
<dbReference type="Proteomes" id="UP000028549">
    <property type="component" value="Unassembled WGS sequence"/>
</dbReference>
<accession>A0A084GXX2</accession>
<dbReference type="EMBL" id="JNVC02000005">
    <property type="protein sequence ID" value="KEZ52184.1"/>
    <property type="molecule type" value="Genomic_DNA"/>
</dbReference>
<keyword evidence="1" id="KW-0732">Signal</keyword>
<dbReference type="SUPFAM" id="SSF51445">
    <property type="entry name" value="(Trans)glycosidases"/>
    <property type="match status" value="1"/>
</dbReference>
<dbReference type="InterPro" id="IPR003790">
    <property type="entry name" value="GHL10"/>
</dbReference>
<dbReference type="PANTHER" id="PTHR43405">
    <property type="entry name" value="GLYCOSYL HYDROLASE DIGH"/>
    <property type="match status" value="1"/>
</dbReference>
<proteinExistence type="predicted"/>
<dbReference type="InterPro" id="IPR052177">
    <property type="entry name" value="Divisome_Glycosyl_Hydrolase"/>
</dbReference>
<sequence length="768" mass="86817">MSKRVKTWIVFAVIAAFVLSYYPSLQPQAAFKENLIKAQNGQTYQISGFNKIREANQLIVYTPEFGASTKNNQWGIEIIVKNDVVTEVRDLLDDEKLSDAPIPPDGYVLSGHGEARTWLLANVKLGERTEILYDVISEPRKESTTSFNKLNPQAPFEFPGGRGADELIVYTKDYGYDTTGTNQYGAEVIVRNGIVVEMSGSNSPIPDDGFVLSGHGKGKDWLLKYTQVGAKVTFNEENKTVTAVIDASAYINAAELVLNKAKASLASAKEQFLDIPEADAEAKIAEAEEVIGEARRAFADENWESTMELSEQAALLSKEAYFYSVESKKVDARGVWHRPVEKNREEIIKTLDRLEAANYNLLFLETYFHGYTIYPSTKAEQNPQFKGWDPLAVFVEEAKKRGIEVHAWVHTFFVGHESLNPPGPVLEKHPEWAAVDRQGDLPSKKEVGYYWLNPAHPEARDFLSTVFNEMTDEYEVEGLHLDYIRYPVSQPYDVGFSYDDYTRGEFKKEAGVDPLEITPASDPENWEKWNKWRERQITTFVERIRGEMNGKQVDLSTAVFPEVTDAIDAKFQNWVEWVNAGQLDFITPMVYSVDTNYVERTSREFIERMTYPVLSYIGLAPFVGFDDELLVSQADAIGNTGAAGQVQFAYHTLQDQHFHALSLGPQRTSAIVPHRNPVQSATVALEELSRKMSEIYVAKKGLEPQHAKIIEVQLKQARAKLEKSKKEQALKHIDQAEKLLNTVNMHANPNVKTQIEKQLDDARRYLAQ</sequence>
<evidence type="ECO:0000259" key="3">
    <source>
        <dbReference type="Pfam" id="PF02638"/>
    </source>
</evidence>
<gene>
    <name evidence="4" type="ORF">GS18_0214000</name>
</gene>
<dbReference type="STRING" id="246786.GS18_0214000"/>
<evidence type="ECO:0000256" key="2">
    <source>
        <dbReference type="SAM" id="Coils"/>
    </source>
</evidence>
<organism evidence="4 5">
    <name type="scientific">Metabacillus indicus</name>
    <name type="common">Bacillus indicus</name>
    <dbReference type="NCBI Taxonomy" id="246786"/>
    <lineage>
        <taxon>Bacteria</taxon>
        <taxon>Bacillati</taxon>
        <taxon>Bacillota</taxon>
        <taxon>Bacilli</taxon>
        <taxon>Bacillales</taxon>
        <taxon>Bacillaceae</taxon>
        <taxon>Metabacillus</taxon>
    </lineage>
</organism>
<dbReference type="AlphaFoldDB" id="A0A084GXX2"/>
<keyword evidence="5" id="KW-1185">Reference proteome</keyword>
<evidence type="ECO:0000313" key="4">
    <source>
        <dbReference type="EMBL" id="KEZ52184.1"/>
    </source>
</evidence>